<evidence type="ECO:0000256" key="1">
    <source>
        <dbReference type="SAM" id="MobiDB-lite"/>
    </source>
</evidence>
<accession>A0A9P6RLU4</accession>
<organism evidence="2 3">
    <name type="scientific">Linnemannia gamsii</name>
    <dbReference type="NCBI Taxonomy" id="64522"/>
    <lineage>
        <taxon>Eukaryota</taxon>
        <taxon>Fungi</taxon>
        <taxon>Fungi incertae sedis</taxon>
        <taxon>Mucoromycota</taxon>
        <taxon>Mortierellomycotina</taxon>
        <taxon>Mortierellomycetes</taxon>
        <taxon>Mortierellales</taxon>
        <taxon>Mortierellaceae</taxon>
        <taxon>Linnemannia</taxon>
    </lineage>
</organism>
<dbReference type="AlphaFoldDB" id="A0A9P6RLU4"/>
<protein>
    <submittedName>
        <fullName evidence="2">Uncharacterized protein</fullName>
    </submittedName>
</protein>
<reference evidence="2" key="1">
    <citation type="journal article" date="2020" name="Fungal Divers.">
        <title>Resolving the Mortierellaceae phylogeny through synthesis of multi-gene phylogenetics and phylogenomics.</title>
        <authorList>
            <person name="Vandepol N."/>
            <person name="Liber J."/>
            <person name="Desiro A."/>
            <person name="Na H."/>
            <person name="Kennedy M."/>
            <person name="Barry K."/>
            <person name="Grigoriev I.V."/>
            <person name="Miller A.N."/>
            <person name="O'Donnell K."/>
            <person name="Stajich J.E."/>
            <person name="Bonito G."/>
        </authorList>
    </citation>
    <scope>NUCLEOTIDE SEQUENCE</scope>
    <source>
        <strain evidence="2">NVP60</strain>
    </source>
</reference>
<dbReference type="Proteomes" id="UP000823405">
    <property type="component" value="Unassembled WGS sequence"/>
</dbReference>
<keyword evidence="3" id="KW-1185">Reference proteome</keyword>
<dbReference type="EMBL" id="JAAAIN010000060">
    <property type="protein sequence ID" value="KAG0321538.1"/>
    <property type="molecule type" value="Genomic_DNA"/>
</dbReference>
<feature type="region of interest" description="Disordered" evidence="1">
    <location>
        <begin position="230"/>
        <end position="249"/>
    </location>
</feature>
<evidence type="ECO:0000313" key="2">
    <source>
        <dbReference type="EMBL" id="KAG0321538.1"/>
    </source>
</evidence>
<name>A0A9P6RLU4_9FUNG</name>
<comment type="caution">
    <text evidence="2">The sequence shown here is derived from an EMBL/GenBank/DDBJ whole genome shotgun (WGS) entry which is preliminary data.</text>
</comment>
<evidence type="ECO:0000313" key="3">
    <source>
        <dbReference type="Proteomes" id="UP000823405"/>
    </source>
</evidence>
<sequence>MIIIPEVLDIVATYLRSPPSFPVSGSVVSGTLSLRVTFGTPSATTKFPGAEPYCRHSIVSGQKVTAFETRLHSLNRKYGHFIRKLTLNEGGILKVAWMRGLVSNLASLEVNNGRFDYDRHFRRDRKSTVFVDRQMEVSDDFFAEMDGPVLSLSGDERRSLWPLASREKAMDFLADVPKLMPQLCHVKIGAFAASYVLKHLDTITPHITSFANSGGFEQEYEGHNSAVYDTPESETGLEHERLGVPSYNP</sequence>
<dbReference type="OrthoDB" id="2441476at2759"/>
<proteinExistence type="predicted"/>
<gene>
    <name evidence="2" type="ORF">BGZ97_011043</name>
</gene>